<name>A0AAV0FGH1_9ASTE</name>
<dbReference type="InterPro" id="IPR006527">
    <property type="entry name" value="F-box-assoc_dom_typ1"/>
</dbReference>
<keyword evidence="4" id="KW-1185">Reference proteome</keyword>
<dbReference type="Gene3D" id="1.20.1280.50">
    <property type="match status" value="1"/>
</dbReference>
<dbReference type="Pfam" id="PF00646">
    <property type="entry name" value="F-box"/>
    <property type="match status" value="1"/>
</dbReference>
<dbReference type="Pfam" id="PF07734">
    <property type="entry name" value="FBA_1"/>
    <property type="match status" value="1"/>
</dbReference>
<proteinExistence type="predicted"/>
<evidence type="ECO:0000313" key="4">
    <source>
        <dbReference type="Proteomes" id="UP001152523"/>
    </source>
</evidence>
<dbReference type="InterPro" id="IPR001810">
    <property type="entry name" value="F-box_dom"/>
</dbReference>
<gene>
    <name evidence="3" type="ORF">CEPIT_LOCUS33919</name>
    <name evidence="2" type="ORF">CEPIT_LOCUS5874</name>
</gene>
<sequence>MMMNRAKSNLQFHHQPAWQTIMPRRPYFPPEIVAEVLQWLPVKSILKFRCVSKLWLSLISSDHFIQSRPKKPRVLTKFMTRFSLQFMDCCCLESALCSRTCGEMPIPFPVEADCERISIVDSCNGLLCLATDQHVILWNPAIRESKMVPHVAAAEVEPRPYYHEIGFGFGESCGDYKVVKLIEGREDQPELLRRIVVSVYSLKTDSWKTIENIEGKLKSPQGKFVDGKLYWPMVYTCGHREWKQYSGKAVVGVLCLDVKTETYEEIEPLSPKPDAPKSLTVAVLDGRLCLLSNSSNNEKTFWVLMKNKQQQSQSWSKMFRIFAGGRGMGQTTPLYKLSKSELLLHCYDSVMIYNAKDKSFRYTGLSKCSSAHVYFESMISPAKYHQRS</sequence>
<dbReference type="InterPro" id="IPR036047">
    <property type="entry name" value="F-box-like_dom_sf"/>
</dbReference>
<accession>A0AAV0FGH1</accession>
<dbReference type="CDD" id="cd22157">
    <property type="entry name" value="F-box_AtFBW1-like"/>
    <property type="match status" value="1"/>
</dbReference>
<evidence type="ECO:0000259" key="1">
    <source>
        <dbReference type="PROSITE" id="PS50181"/>
    </source>
</evidence>
<reference evidence="3" key="1">
    <citation type="submission" date="2022-07" db="EMBL/GenBank/DDBJ databases">
        <authorList>
            <person name="Macas J."/>
            <person name="Novak P."/>
            <person name="Neumann P."/>
        </authorList>
    </citation>
    <scope>NUCLEOTIDE SEQUENCE</scope>
</reference>
<dbReference type="Proteomes" id="UP001152523">
    <property type="component" value="Unassembled WGS sequence"/>
</dbReference>
<dbReference type="Gene3D" id="2.120.10.80">
    <property type="entry name" value="Kelch-type beta propeller"/>
    <property type="match status" value="1"/>
</dbReference>
<organism evidence="3 4">
    <name type="scientific">Cuscuta epithymum</name>
    <dbReference type="NCBI Taxonomy" id="186058"/>
    <lineage>
        <taxon>Eukaryota</taxon>
        <taxon>Viridiplantae</taxon>
        <taxon>Streptophyta</taxon>
        <taxon>Embryophyta</taxon>
        <taxon>Tracheophyta</taxon>
        <taxon>Spermatophyta</taxon>
        <taxon>Magnoliopsida</taxon>
        <taxon>eudicotyledons</taxon>
        <taxon>Gunneridae</taxon>
        <taxon>Pentapetalae</taxon>
        <taxon>asterids</taxon>
        <taxon>lamiids</taxon>
        <taxon>Solanales</taxon>
        <taxon>Convolvulaceae</taxon>
        <taxon>Cuscuteae</taxon>
        <taxon>Cuscuta</taxon>
        <taxon>Cuscuta subgen. Cuscuta</taxon>
    </lineage>
</organism>
<dbReference type="InterPro" id="IPR015915">
    <property type="entry name" value="Kelch-typ_b-propeller"/>
</dbReference>
<evidence type="ECO:0000313" key="3">
    <source>
        <dbReference type="EMBL" id="CAH9134679.1"/>
    </source>
</evidence>
<evidence type="ECO:0000313" key="2">
    <source>
        <dbReference type="EMBL" id="CAH9076396.1"/>
    </source>
</evidence>
<dbReference type="InterPro" id="IPR050796">
    <property type="entry name" value="SCF_F-box_component"/>
</dbReference>
<dbReference type="EMBL" id="CAMAPF010000030">
    <property type="protein sequence ID" value="CAH9076396.1"/>
    <property type="molecule type" value="Genomic_DNA"/>
</dbReference>
<dbReference type="InterPro" id="IPR017451">
    <property type="entry name" value="F-box-assoc_interact_dom"/>
</dbReference>
<dbReference type="PROSITE" id="PS50181">
    <property type="entry name" value="FBOX"/>
    <property type="match status" value="1"/>
</dbReference>
<dbReference type="PANTHER" id="PTHR31672">
    <property type="entry name" value="BNACNNG10540D PROTEIN"/>
    <property type="match status" value="1"/>
</dbReference>
<dbReference type="EMBL" id="CAMAPF010000983">
    <property type="protein sequence ID" value="CAH9134679.1"/>
    <property type="molecule type" value="Genomic_DNA"/>
</dbReference>
<dbReference type="SUPFAM" id="SSF117281">
    <property type="entry name" value="Kelch motif"/>
    <property type="match status" value="1"/>
</dbReference>
<protein>
    <recommendedName>
        <fullName evidence="1">F-box domain-containing protein</fullName>
    </recommendedName>
</protein>
<dbReference type="SUPFAM" id="SSF81383">
    <property type="entry name" value="F-box domain"/>
    <property type="match status" value="1"/>
</dbReference>
<dbReference type="PANTHER" id="PTHR31672:SF13">
    <property type="entry name" value="F-BOX PROTEIN CPR30-LIKE"/>
    <property type="match status" value="1"/>
</dbReference>
<comment type="caution">
    <text evidence="3">The sequence shown here is derived from an EMBL/GenBank/DDBJ whole genome shotgun (WGS) entry which is preliminary data.</text>
</comment>
<dbReference type="SMART" id="SM00256">
    <property type="entry name" value="FBOX"/>
    <property type="match status" value="1"/>
</dbReference>
<feature type="domain" description="F-box" evidence="1">
    <location>
        <begin position="28"/>
        <end position="68"/>
    </location>
</feature>
<dbReference type="NCBIfam" id="TIGR01640">
    <property type="entry name" value="F_box_assoc_1"/>
    <property type="match status" value="1"/>
</dbReference>
<dbReference type="AlphaFoldDB" id="A0AAV0FGH1"/>